<sequence length="477" mass="52416">MSEKALAKAKAQIYVYERNVKSWRTVDGKDPNVESSEKLIATLILYHNPISQHAKIVGIYEDPRIANLETYLFPRMKYERANDTALFHQWRDIKKQVIGVNFNDPYEADIFFQTVMRLLEIIERSSNEDEAGGEVYQDPAMFMNNGRVNGHPSNMTNVANVSSVTNGNRVVQQSNGHILEDAIPCSGNNRNFMPNSQMTAQLQAMNLANMQRTPNYPAQQPQTTNNLITNQHQSNQRRASQTSSGSSTHSLTNNYAAGTNVVNGRIPVAPPPPSSNGNGHTASKVPPPPPPPLPVPKKENKGESIAEQLKNRGPLKKVNGNENGGAVGNVNVPKNQGNYLSELQLKINKRKNQEEVGSIGSGDSVNVNEKKLSESNCNGSTHNNSSSNLKWKTTNNGDTNGVDSPKAHRKLPSVSSVSSCEDPTKNAPALPNNTSITVADLEKHKQEVLNEVTKKLQAFKLEIIQEVVAAIKNEMRS</sequence>
<reference evidence="2" key="1">
    <citation type="submission" date="2016-11" db="UniProtKB">
        <authorList>
            <consortium name="WormBaseParasite"/>
        </authorList>
    </citation>
    <scope>IDENTIFICATION</scope>
    <source>
        <strain evidence="2">KR3021</strain>
    </source>
</reference>
<name>A0AC35UGR1_9BILA</name>
<dbReference type="WBParaSite" id="RSKR_0001137300.2">
    <property type="protein sequence ID" value="RSKR_0001137300.2"/>
    <property type="gene ID" value="RSKR_0001137300"/>
</dbReference>
<organism evidence="1 2">
    <name type="scientific">Rhabditophanes sp. KR3021</name>
    <dbReference type="NCBI Taxonomy" id="114890"/>
    <lineage>
        <taxon>Eukaryota</taxon>
        <taxon>Metazoa</taxon>
        <taxon>Ecdysozoa</taxon>
        <taxon>Nematoda</taxon>
        <taxon>Chromadorea</taxon>
        <taxon>Rhabditida</taxon>
        <taxon>Tylenchina</taxon>
        <taxon>Panagrolaimomorpha</taxon>
        <taxon>Strongyloidoidea</taxon>
        <taxon>Alloionematidae</taxon>
        <taxon>Rhabditophanes</taxon>
    </lineage>
</organism>
<dbReference type="Proteomes" id="UP000095286">
    <property type="component" value="Unplaced"/>
</dbReference>
<evidence type="ECO:0000313" key="2">
    <source>
        <dbReference type="WBParaSite" id="RSKR_0001137300.2"/>
    </source>
</evidence>
<protein>
    <submittedName>
        <fullName evidence="2">WH1 domain-containing protein</fullName>
    </submittedName>
</protein>
<accession>A0AC35UGR1</accession>
<proteinExistence type="predicted"/>
<evidence type="ECO:0000313" key="1">
    <source>
        <dbReference type="Proteomes" id="UP000095286"/>
    </source>
</evidence>